<evidence type="ECO:0000313" key="2">
    <source>
        <dbReference type="EnsemblProtists" id="EOD07119"/>
    </source>
</evidence>
<name>A0A0D3I784_EMIH1</name>
<evidence type="ECO:0000313" key="3">
    <source>
        <dbReference type="Proteomes" id="UP000013827"/>
    </source>
</evidence>
<dbReference type="Proteomes" id="UP000013827">
    <property type="component" value="Unassembled WGS sequence"/>
</dbReference>
<dbReference type="GeneID" id="17253367"/>
<reference evidence="2" key="2">
    <citation type="submission" date="2024-10" db="UniProtKB">
        <authorList>
            <consortium name="EnsemblProtists"/>
        </authorList>
    </citation>
    <scope>IDENTIFICATION</scope>
</reference>
<dbReference type="HOGENOM" id="CLU_3091317_0_0_1"/>
<organism evidence="2 3">
    <name type="scientific">Emiliania huxleyi (strain CCMP1516)</name>
    <dbReference type="NCBI Taxonomy" id="280463"/>
    <lineage>
        <taxon>Eukaryota</taxon>
        <taxon>Haptista</taxon>
        <taxon>Haptophyta</taxon>
        <taxon>Prymnesiophyceae</taxon>
        <taxon>Isochrysidales</taxon>
        <taxon>Noelaerhabdaceae</taxon>
        <taxon>Emiliania</taxon>
    </lineage>
</organism>
<accession>A0A0D3I784</accession>
<evidence type="ECO:0000256" key="1">
    <source>
        <dbReference type="SAM" id="MobiDB-lite"/>
    </source>
</evidence>
<feature type="compositionally biased region" description="Basic and acidic residues" evidence="1">
    <location>
        <begin position="30"/>
        <end position="44"/>
    </location>
</feature>
<reference evidence="3" key="1">
    <citation type="journal article" date="2013" name="Nature">
        <title>Pan genome of the phytoplankton Emiliania underpins its global distribution.</title>
        <authorList>
            <person name="Read B.A."/>
            <person name="Kegel J."/>
            <person name="Klute M.J."/>
            <person name="Kuo A."/>
            <person name="Lefebvre S.C."/>
            <person name="Maumus F."/>
            <person name="Mayer C."/>
            <person name="Miller J."/>
            <person name="Monier A."/>
            <person name="Salamov A."/>
            <person name="Young J."/>
            <person name="Aguilar M."/>
            <person name="Claverie J.M."/>
            <person name="Frickenhaus S."/>
            <person name="Gonzalez K."/>
            <person name="Herman E.K."/>
            <person name="Lin Y.C."/>
            <person name="Napier J."/>
            <person name="Ogata H."/>
            <person name="Sarno A.F."/>
            <person name="Shmutz J."/>
            <person name="Schroeder D."/>
            <person name="de Vargas C."/>
            <person name="Verret F."/>
            <person name="von Dassow P."/>
            <person name="Valentin K."/>
            <person name="Van de Peer Y."/>
            <person name="Wheeler G."/>
            <person name="Dacks J.B."/>
            <person name="Delwiche C.F."/>
            <person name="Dyhrman S.T."/>
            <person name="Glockner G."/>
            <person name="John U."/>
            <person name="Richards T."/>
            <person name="Worden A.Z."/>
            <person name="Zhang X."/>
            <person name="Grigoriev I.V."/>
            <person name="Allen A.E."/>
            <person name="Bidle K."/>
            <person name="Borodovsky M."/>
            <person name="Bowler C."/>
            <person name="Brownlee C."/>
            <person name="Cock J.M."/>
            <person name="Elias M."/>
            <person name="Gladyshev V.N."/>
            <person name="Groth M."/>
            <person name="Guda C."/>
            <person name="Hadaegh A."/>
            <person name="Iglesias-Rodriguez M.D."/>
            <person name="Jenkins J."/>
            <person name="Jones B.M."/>
            <person name="Lawson T."/>
            <person name="Leese F."/>
            <person name="Lindquist E."/>
            <person name="Lobanov A."/>
            <person name="Lomsadze A."/>
            <person name="Malik S.B."/>
            <person name="Marsh M.E."/>
            <person name="Mackinder L."/>
            <person name="Mock T."/>
            <person name="Mueller-Roeber B."/>
            <person name="Pagarete A."/>
            <person name="Parker M."/>
            <person name="Probert I."/>
            <person name="Quesneville H."/>
            <person name="Raines C."/>
            <person name="Rensing S.A."/>
            <person name="Riano-Pachon D.M."/>
            <person name="Richier S."/>
            <person name="Rokitta S."/>
            <person name="Shiraiwa Y."/>
            <person name="Soanes D.M."/>
            <person name="van der Giezen M."/>
            <person name="Wahlund T.M."/>
            <person name="Williams B."/>
            <person name="Wilson W."/>
            <person name="Wolfe G."/>
            <person name="Wurch L.L."/>
        </authorList>
    </citation>
    <scope>NUCLEOTIDE SEQUENCE</scope>
</reference>
<sequence>MHVLNRRVFETDDIVSMSRELSRHVSARPPQERRRDLTRRREQCDSTSPTAA</sequence>
<dbReference type="PaxDb" id="2903-EOD07119"/>
<keyword evidence="3" id="KW-1185">Reference proteome</keyword>
<proteinExistence type="predicted"/>
<protein>
    <submittedName>
        <fullName evidence="2">Uncharacterized protein</fullName>
    </submittedName>
</protein>
<dbReference type="EnsemblProtists" id="EOD07119">
    <property type="protein sequence ID" value="EOD07119"/>
    <property type="gene ID" value="EMIHUDRAFT_308883"/>
</dbReference>
<dbReference type="AlphaFoldDB" id="A0A0D3I784"/>
<dbReference type="KEGG" id="ehx:EMIHUDRAFT_308883"/>
<dbReference type="RefSeq" id="XP_005759548.1">
    <property type="nucleotide sequence ID" value="XM_005759491.1"/>
</dbReference>
<feature type="region of interest" description="Disordered" evidence="1">
    <location>
        <begin position="1"/>
        <end position="52"/>
    </location>
</feature>